<dbReference type="Proteomes" id="UP000604046">
    <property type="component" value="Unassembled WGS sequence"/>
</dbReference>
<sequence length="775" mass="85817">MAAMEAGSPPEMFFASHELLSEEERHQRLSRTLSYATLEHTLLKFRRFPASRMAHYMKTRLGTMRSLLRNRVGDVVVEDAFGDPAVSNISEGVKRGVLLAHMYIWGFVPVKVDYFRSNRTGIGAPLAGGRDVSPHRESLYLATAWADEVAFLKELRGRARSAAAKSRHARQIFPHSFCRTGWFKVPMLSDCTDFLWRTLRAGWLQGPISPDQHLPDLLPRRSCKLLSTAVGVATKLLVSSSCLADDAQFHAACALSEMVSMQDLDMAAAHWEVVALLLLLCDGCRLDGRGFTAGALDQVLWTFGSLVIEATRLKRVRPHEEPLAYLQAARAAAQAVPISAWRSRREPHSFGRPPCQRVLRGPLCVHDGQLLTADPAASDPFERNLPTCHYERQKLRSTALRLQPMPGQVGRLPSCTAAPRDTILLALPVYLRNTWHLTTALIFFQGALAWFHGPSGRKVLASLWHSAGLGSPPGGLQRNATEVLLVPSPRPGRVTELQRMVFVSLFGLLSDAPIRSLQPPGPCRCYQRAGLWGILEAPFSGPGDLIYPDVSAMRRAVAGEVHRLLPVSPPDPWRQRRPVGAVPALLVSRCGRGGKADCQKRNVTNLPTLSSALRRQGHGLLSVATLRMEDYPLLVQLQLILFRTRVLIAAFGATLAWTAFLQRGSFVIELHPGPPDRLVHWGSCWRQPPAMFELLDPPVPIWDLNPRSEWGGWAQAAHVHHACVAKPQAHGSRCLRLHVVDDWEVPEFETDVETVVALSLDAARRLSSHAAAKQR</sequence>
<comment type="caution">
    <text evidence="1">The sequence shown here is derived from an EMBL/GenBank/DDBJ whole genome shotgun (WGS) entry which is preliminary data.</text>
</comment>
<keyword evidence="2" id="KW-1185">Reference proteome</keyword>
<reference evidence="1" key="1">
    <citation type="submission" date="2021-02" db="EMBL/GenBank/DDBJ databases">
        <authorList>
            <person name="Dougan E. K."/>
            <person name="Rhodes N."/>
            <person name="Thang M."/>
            <person name="Chan C."/>
        </authorList>
    </citation>
    <scope>NUCLEOTIDE SEQUENCE</scope>
</reference>
<dbReference type="OrthoDB" id="447343at2759"/>
<evidence type="ECO:0000313" key="2">
    <source>
        <dbReference type="Proteomes" id="UP000604046"/>
    </source>
</evidence>
<gene>
    <name evidence="1" type="ORF">SNAT2548_LOCUS26841</name>
</gene>
<evidence type="ECO:0000313" key="1">
    <source>
        <dbReference type="EMBL" id="CAE7477865.1"/>
    </source>
</evidence>
<dbReference type="EMBL" id="CAJNDS010002445">
    <property type="protein sequence ID" value="CAE7477865.1"/>
    <property type="molecule type" value="Genomic_DNA"/>
</dbReference>
<organism evidence="1 2">
    <name type="scientific">Symbiodinium natans</name>
    <dbReference type="NCBI Taxonomy" id="878477"/>
    <lineage>
        <taxon>Eukaryota</taxon>
        <taxon>Sar</taxon>
        <taxon>Alveolata</taxon>
        <taxon>Dinophyceae</taxon>
        <taxon>Suessiales</taxon>
        <taxon>Symbiodiniaceae</taxon>
        <taxon>Symbiodinium</taxon>
    </lineage>
</organism>
<protein>
    <submittedName>
        <fullName evidence="1">Uncharacterized protein</fullName>
    </submittedName>
</protein>
<dbReference type="AlphaFoldDB" id="A0A812SI00"/>
<name>A0A812SI00_9DINO</name>
<accession>A0A812SI00</accession>
<proteinExistence type="predicted"/>